<dbReference type="AlphaFoldDB" id="A0A3N0CID7"/>
<dbReference type="Proteomes" id="UP000267128">
    <property type="component" value="Unassembled WGS sequence"/>
</dbReference>
<name>A0A3N0CID7_9ACTN</name>
<evidence type="ECO:0000256" key="1">
    <source>
        <dbReference type="ARBA" id="ARBA00006484"/>
    </source>
</evidence>
<dbReference type="InterPro" id="IPR057326">
    <property type="entry name" value="KR_dom"/>
</dbReference>
<dbReference type="OrthoDB" id="9808187at2"/>
<dbReference type="GO" id="GO:0016491">
    <property type="term" value="F:oxidoreductase activity"/>
    <property type="evidence" value="ECO:0007669"/>
    <property type="project" value="UniProtKB-KW"/>
</dbReference>
<protein>
    <submittedName>
        <fullName evidence="5">SDR family NAD(P)-dependent oxidoreductase</fullName>
    </submittedName>
</protein>
<dbReference type="InterPro" id="IPR020904">
    <property type="entry name" value="Sc_DH/Rdtase_CS"/>
</dbReference>
<feature type="domain" description="Ketoreductase" evidence="4">
    <location>
        <begin position="5"/>
        <end position="200"/>
    </location>
</feature>
<accession>A0A3N0CID7</accession>
<dbReference type="SMART" id="SM00822">
    <property type="entry name" value="PKS_KR"/>
    <property type="match status" value="1"/>
</dbReference>
<dbReference type="SUPFAM" id="SSF51735">
    <property type="entry name" value="NAD(P)-binding Rossmann-fold domains"/>
    <property type="match status" value="1"/>
</dbReference>
<gene>
    <name evidence="5" type="ORF">EFK50_13595</name>
</gene>
<dbReference type="PRINTS" id="PR00081">
    <property type="entry name" value="GDHRDH"/>
</dbReference>
<keyword evidence="6" id="KW-1185">Reference proteome</keyword>
<dbReference type="InterPro" id="IPR051687">
    <property type="entry name" value="Peroxisomal_Beta-Oxidation"/>
</dbReference>
<proteinExistence type="inferred from homology"/>
<evidence type="ECO:0000259" key="4">
    <source>
        <dbReference type="SMART" id="SM00822"/>
    </source>
</evidence>
<dbReference type="InterPro" id="IPR002347">
    <property type="entry name" value="SDR_fam"/>
</dbReference>
<dbReference type="RefSeq" id="WP_123228070.1">
    <property type="nucleotide sequence ID" value="NZ_RJSE01000007.1"/>
</dbReference>
<evidence type="ECO:0000313" key="6">
    <source>
        <dbReference type="Proteomes" id="UP000267128"/>
    </source>
</evidence>
<dbReference type="PANTHER" id="PTHR45024">
    <property type="entry name" value="DEHYDROGENASES, SHORT CHAIN"/>
    <property type="match status" value="1"/>
</dbReference>
<dbReference type="Pfam" id="PF00106">
    <property type="entry name" value="adh_short"/>
    <property type="match status" value="1"/>
</dbReference>
<dbReference type="PROSITE" id="PS00061">
    <property type="entry name" value="ADH_SHORT"/>
    <property type="match status" value="1"/>
</dbReference>
<dbReference type="EMBL" id="RJSE01000007">
    <property type="protein sequence ID" value="RNL62776.1"/>
    <property type="molecule type" value="Genomic_DNA"/>
</dbReference>
<organism evidence="5 6">
    <name type="scientific">Nocardioides marmoriginsengisoli</name>
    <dbReference type="NCBI Taxonomy" id="661483"/>
    <lineage>
        <taxon>Bacteria</taxon>
        <taxon>Bacillati</taxon>
        <taxon>Actinomycetota</taxon>
        <taxon>Actinomycetes</taxon>
        <taxon>Propionibacteriales</taxon>
        <taxon>Nocardioidaceae</taxon>
        <taxon>Nocardioides</taxon>
    </lineage>
</organism>
<comment type="similarity">
    <text evidence="1 3">Belongs to the short-chain dehydrogenases/reductases (SDR) family.</text>
</comment>
<dbReference type="InterPro" id="IPR036291">
    <property type="entry name" value="NAD(P)-bd_dom_sf"/>
</dbReference>
<evidence type="ECO:0000313" key="5">
    <source>
        <dbReference type="EMBL" id="RNL62776.1"/>
    </source>
</evidence>
<evidence type="ECO:0000256" key="3">
    <source>
        <dbReference type="RuleBase" id="RU000363"/>
    </source>
</evidence>
<sequence>MLNGKVAIVTGGGQGLGREEALALGLAGAHVIVNDISPALESTGERPADTVVADIEAAGGSATANFDDIGTWDGAAALVKSAFAVTGSLDVLVCNAGIVRDRMLHKMSEAEWDAVLRVNLSGHFFPLRHAAEQWRAQAKEKGAPLDVSVVFTTSEAAMYGHLGQANYTAAKGGVIGLAFTAATELQSVGVRVNVIGPRGRTPMTTNTFGEIPGDDSGFDAWDPANVAPFVLLLARPESAGISGQVFAVHGDTVTRFAGWTEAATIKAGDKKWSDGDLLAATGSTLVPGLQIDPPVFPITVG</sequence>
<dbReference type="Gene3D" id="3.40.50.720">
    <property type="entry name" value="NAD(P)-binding Rossmann-like Domain"/>
    <property type="match status" value="1"/>
</dbReference>
<dbReference type="PRINTS" id="PR00080">
    <property type="entry name" value="SDRFAMILY"/>
</dbReference>
<reference evidence="5 6" key="1">
    <citation type="submission" date="2018-11" db="EMBL/GenBank/DDBJ databases">
        <authorList>
            <person name="Li F."/>
        </authorList>
    </citation>
    <scope>NUCLEOTIDE SEQUENCE [LARGE SCALE GENOMIC DNA]</scope>
    <source>
        <strain evidence="5 6">Gsoil 097</strain>
    </source>
</reference>
<comment type="caution">
    <text evidence="5">The sequence shown here is derived from an EMBL/GenBank/DDBJ whole genome shotgun (WGS) entry which is preliminary data.</text>
</comment>
<keyword evidence="2" id="KW-0560">Oxidoreductase</keyword>
<dbReference type="PANTHER" id="PTHR45024:SF2">
    <property type="entry name" value="SCP2 DOMAIN-CONTAINING PROTEIN"/>
    <property type="match status" value="1"/>
</dbReference>
<evidence type="ECO:0000256" key="2">
    <source>
        <dbReference type="ARBA" id="ARBA00023002"/>
    </source>
</evidence>